<dbReference type="Proteomes" id="UP001569428">
    <property type="component" value="Unassembled WGS sequence"/>
</dbReference>
<feature type="transmembrane region" description="Helical" evidence="1">
    <location>
        <begin position="6"/>
        <end position="28"/>
    </location>
</feature>
<dbReference type="RefSeq" id="WP_371837126.1">
    <property type="nucleotide sequence ID" value="NZ_JBGMEK010000001.1"/>
</dbReference>
<evidence type="ECO:0008006" key="4">
    <source>
        <dbReference type="Google" id="ProtNLM"/>
    </source>
</evidence>
<comment type="caution">
    <text evidence="2">The sequence shown here is derived from an EMBL/GenBank/DDBJ whole genome shotgun (WGS) entry which is preliminary data.</text>
</comment>
<keyword evidence="3" id="KW-1185">Reference proteome</keyword>
<evidence type="ECO:0000256" key="1">
    <source>
        <dbReference type="SAM" id="Phobius"/>
    </source>
</evidence>
<keyword evidence="1" id="KW-0812">Transmembrane</keyword>
<proteinExistence type="predicted"/>
<accession>A0ABV4NUI9</accession>
<keyword evidence="1" id="KW-1133">Transmembrane helix</keyword>
<organism evidence="2 3">
    <name type="scientific">Microbulbifer epialgicus</name>
    <dbReference type="NCBI Taxonomy" id="393907"/>
    <lineage>
        <taxon>Bacteria</taxon>
        <taxon>Pseudomonadati</taxon>
        <taxon>Pseudomonadota</taxon>
        <taxon>Gammaproteobacteria</taxon>
        <taxon>Cellvibrionales</taxon>
        <taxon>Microbulbiferaceae</taxon>
        <taxon>Microbulbifer</taxon>
    </lineage>
</organism>
<evidence type="ECO:0000313" key="2">
    <source>
        <dbReference type="EMBL" id="MFA0809509.1"/>
    </source>
</evidence>
<evidence type="ECO:0000313" key="3">
    <source>
        <dbReference type="Proteomes" id="UP001569428"/>
    </source>
</evidence>
<reference evidence="2 3" key="1">
    <citation type="submission" date="2024-08" db="EMBL/GenBank/DDBJ databases">
        <authorList>
            <person name="Ishaq N."/>
        </authorList>
    </citation>
    <scope>NUCLEOTIDE SEQUENCE [LARGE SCALE GENOMIC DNA]</scope>
    <source>
        <strain evidence="2 3">DSM 18651</strain>
    </source>
</reference>
<name>A0ABV4NUI9_9GAMM</name>
<keyword evidence="1" id="KW-0472">Membrane</keyword>
<protein>
    <recommendedName>
        <fullName evidence="4">ABC transporter permease</fullName>
    </recommendedName>
</protein>
<sequence>MSSIVALVQFLVVPGVIFLGMAMIGVTFQGQSQATIDFASLGGY</sequence>
<gene>
    <name evidence="2" type="ORF">ACCI49_01135</name>
</gene>
<dbReference type="EMBL" id="JBGMEK010000001">
    <property type="protein sequence ID" value="MFA0809509.1"/>
    <property type="molecule type" value="Genomic_DNA"/>
</dbReference>